<evidence type="ECO:0000259" key="2">
    <source>
        <dbReference type="PROSITE" id="PS51733"/>
    </source>
</evidence>
<dbReference type="Proteomes" id="UP000431922">
    <property type="component" value="Unassembled WGS sequence"/>
</dbReference>
<dbReference type="AlphaFoldDB" id="A0A845AWZ7"/>
<name>A0A845AWZ7_9SPHN</name>
<dbReference type="InterPro" id="IPR004143">
    <property type="entry name" value="BPL_LPL_catalytic"/>
</dbReference>
<evidence type="ECO:0000313" key="3">
    <source>
        <dbReference type="EMBL" id="MXP43531.1"/>
    </source>
</evidence>
<keyword evidence="1 3" id="KW-0436">Ligase</keyword>
<dbReference type="EC" id="6.3.4.15" evidence="3"/>
<gene>
    <name evidence="3" type="ORF">GRI65_03550</name>
</gene>
<dbReference type="Pfam" id="PF03099">
    <property type="entry name" value="BPL_LplA_LipB"/>
    <property type="match status" value="1"/>
</dbReference>
<dbReference type="SUPFAM" id="SSF50037">
    <property type="entry name" value="C-terminal domain of transcriptional repressors"/>
    <property type="match status" value="1"/>
</dbReference>
<accession>A0A845AWZ7</accession>
<dbReference type="PROSITE" id="PS51733">
    <property type="entry name" value="BPL_LPL_CATALYTIC"/>
    <property type="match status" value="1"/>
</dbReference>
<protein>
    <submittedName>
        <fullName evidence="3">Biotin--[acetyl-CoA-carboxylase] ligase</fullName>
        <ecNumber evidence="3">6.3.4.15</ecNumber>
    </submittedName>
</protein>
<evidence type="ECO:0000313" key="4">
    <source>
        <dbReference type="Proteomes" id="UP000431922"/>
    </source>
</evidence>
<dbReference type="Gene3D" id="2.30.30.100">
    <property type="match status" value="1"/>
</dbReference>
<sequence>MIETVASTGSTNGDLSARLKAGERIAEGQWLVADRQSAGRGRQGREWFDGLGNFMGSTAVHVQPGDPFTPTLALVAGLAVYQAVLPHCPDPVPLRLKWPNDLMFSGAKLAGILLEREGDSVIVGIGVNLAAAPQVPGRETLALAKFGPAPDRDLFAQALAGYFAEELQRWRTYGTEPLINRWESAAHPAGTALTVNEQTEGIISGVFDGLLPDGSLRLRLADGTSRAIHAGDVMLA</sequence>
<keyword evidence="4" id="KW-1185">Reference proteome</keyword>
<dbReference type="EMBL" id="WTYL01000001">
    <property type="protein sequence ID" value="MXP43531.1"/>
    <property type="molecule type" value="Genomic_DNA"/>
</dbReference>
<dbReference type="InterPro" id="IPR045864">
    <property type="entry name" value="aa-tRNA-synth_II/BPL/LPL"/>
</dbReference>
<proteinExistence type="predicted"/>
<dbReference type="CDD" id="cd16442">
    <property type="entry name" value="BPL"/>
    <property type="match status" value="1"/>
</dbReference>
<dbReference type="GO" id="GO:0005737">
    <property type="term" value="C:cytoplasm"/>
    <property type="evidence" value="ECO:0007669"/>
    <property type="project" value="TreeGrafter"/>
</dbReference>
<dbReference type="Gene3D" id="3.30.930.10">
    <property type="entry name" value="Bira Bifunctional Protein, Domain 2"/>
    <property type="match status" value="1"/>
</dbReference>
<dbReference type="PANTHER" id="PTHR12835:SF5">
    <property type="entry name" value="BIOTIN--PROTEIN LIGASE"/>
    <property type="match status" value="1"/>
</dbReference>
<evidence type="ECO:0000256" key="1">
    <source>
        <dbReference type="ARBA" id="ARBA00022598"/>
    </source>
</evidence>
<dbReference type="InterPro" id="IPR004408">
    <property type="entry name" value="Biotin_CoA_COase_ligase"/>
</dbReference>
<dbReference type="NCBIfam" id="TIGR00121">
    <property type="entry name" value="birA_ligase"/>
    <property type="match status" value="1"/>
</dbReference>
<reference evidence="3 4" key="1">
    <citation type="submission" date="2019-12" db="EMBL/GenBank/DDBJ databases">
        <title>Genomic-based taxomic classification of the family Erythrobacteraceae.</title>
        <authorList>
            <person name="Xu L."/>
        </authorList>
    </citation>
    <scope>NUCLEOTIDE SEQUENCE [LARGE SCALE GENOMIC DNA]</scope>
    <source>
        <strain evidence="3 4">KCTC 42453</strain>
    </source>
</reference>
<dbReference type="RefSeq" id="WP_160755124.1">
    <property type="nucleotide sequence ID" value="NZ_WTYL01000001.1"/>
</dbReference>
<feature type="domain" description="BPL/LPL catalytic" evidence="2">
    <location>
        <begin position="3"/>
        <end position="171"/>
    </location>
</feature>
<dbReference type="InterPro" id="IPR008988">
    <property type="entry name" value="Transcriptional_repressor_C"/>
</dbReference>
<dbReference type="GO" id="GO:0004077">
    <property type="term" value="F:biotin--[biotin carboxyl-carrier protein] ligase activity"/>
    <property type="evidence" value="ECO:0007669"/>
    <property type="project" value="UniProtKB-EC"/>
</dbReference>
<dbReference type="PANTHER" id="PTHR12835">
    <property type="entry name" value="BIOTIN PROTEIN LIGASE"/>
    <property type="match status" value="1"/>
</dbReference>
<dbReference type="SUPFAM" id="SSF55681">
    <property type="entry name" value="Class II aaRS and biotin synthetases"/>
    <property type="match status" value="1"/>
</dbReference>
<dbReference type="OrthoDB" id="9807064at2"/>
<organism evidence="3 4">
    <name type="scientific">Allopontixanthobacter sediminis</name>
    <dbReference type="NCBI Taxonomy" id="1689985"/>
    <lineage>
        <taxon>Bacteria</taxon>
        <taxon>Pseudomonadati</taxon>
        <taxon>Pseudomonadota</taxon>
        <taxon>Alphaproteobacteria</taxon>
        <taxon>Sphingomonadales</taxon>
        <taxon>Erythrobacteraceae</taxon>
        <taxon>Allopontixanthobacter</taxon>
    </lineage>
</organism>
<comment type="caution">
    <text evidence="3">The sequence shown here is derived from an EMBL/GenBank/DDBJ whole genome shotgun (WGS) entry which is preliminary data.</text>
</comment>